<evidence type="ECO:0000313" key="1">
    <source>
        <dbReference type="EMBL" id="EYC24094.1"/>
    </source>
</evidence>
<protein>
    <submittedName>
        <fullName evidence="1">Uncharacterized protein</fullName>
    </submittedName>
</protein>
<reference evidence="2" key="1">
    <citation type="journal article" date="2015" name="Nat. Genet.">
        <title>The genome and transcriptome of the zoonotic hookworm Ancylostoma ceylanicum identify infection-specific gene families.</title>
        <authorList>
            <person name="Schwarz E.M."/>
            <person name="Hu Y."/>
            <person name="Antoshechkin I."/>
            <person name="Miller M.M."/>
            <person name="Sternberg P.W."/>
            <person name="Aroian R.V."/>
        </authorList>
    </citation>
    <scope>NUCLEOTIDE SEQUENCE</scope>
    <source>
        <strain evidence="2">HY135</strain>
    </source>
</reference>
<evidence type="ECO:0000313" key="2">
    <source>
        <dbReference type="Proteomes" id="UP000024635"/>
    </source>
</evidence>
<dbReference type="EMBL" id="JARK01001350">
    <property type="protein sequence ID" value="EYC24094.1"/>
    <property type="molecule type" value="Genomic_DNA"/>
</dbReference>
<name>A0A016V8Y3_9BILA</name>
<comment type="caution">
    <text evidence="1">The sequence shown here is derived from an EMBL/GenBank/DDBJ whole genome shotgun (WGS) entry which is preliminary data.</text>
</comment>
<keyword evidence="2" id="KW-1185">Reference proteome</keyword>
<dbReference type="Proteomes" id="UP000024635">
    <property type="component" value="Unassembled WGS sequence"/>
</dbReference>
<organism evidence="1 2">
    <name type="scientific">Ancylostoma ceylanicum</name>
    <dbReference type="NCBI Taxonomy" id="53326"/>
    <lineage>
        <taxon>Eukaryota</taxon>
        <taxon>Metazoa</taxon>
        <taxon>Ecdysozoa</taxon>
        <taxon>Nematoda</taxon>
        <taxon>Chromadorea</taxon>
        <taxon>Rhabditida</taxon>
        <taxon>Rhabditina</taxon>
        <taxon>Rhabditomorpha</taxon>
        <taxon>Strongyloidea</taxon>
        <taxon>Ancylostomatidae</taxon>
        <taxon>Ancylostomatinae</taxon>
        <taxon>Ancylostoma</taxon>
    </lineage>
</organism>
<accession>A0A016V8Y3</accession>
<sequence length="73" mass="8201">MWMKFLDESFEITGRTTRPVFGSVASNTCTVVFVNKLFSKHFYSLHVFQASTTLGCSCLNFASPPYFRCTSAS</sequence>
<proteinExistence type="predicted"/>
<dbReference type="AlphaFoldDB" id="A0A016V8Y3"/>
<gene>
    <name evidence="1" type="primary">Acey_s0014.g2317</name>
    <name evidence="1" type="ORF">Y032_0014g2317</name>
</gene>